<organism evidence="1 2">
    <name type="scientific">Aquibacillus albus</name>
    <dbReference type="NCBI Taxonomy" id="1168171"/>
    <lineage>
        <taxon>Bacteria</taxon>
        <taxon>Bacillati</taxon>
        <taxon>Bacillota</taxon>
        <taxon>Bacilli</taxon>
        <taxon>Bacillales</taxon>
        <taxon>Bacillaceae</taxon>
        <taxon>Aquibacillus</taxon>
    </lineage>
</organism>
<reference evidence="1 2" key="1">
    <citation type="submission" date="2021-01" db="EMBL/GenBank/DDBJ databases">
        <title>Genomic Encyclopedia of Type Strains, Phase IV (KMG-IV): sequencing the most valuable type-strain genomes for metagenomic binning, comparative biology and taxonomic classification.</title>
        <authorList>
            <person name="Goeker M."/>
        </authorList>
    </citation>
    <scope>NUCLEOTIDE SEQUENCE [LARGE SCALE GENOMIC DNA]</scope>
    <source>
        <strain evidence="1 2">DSM 23711</strain>
    </source>
</reference>
<proteinExistence type="predicted"/>
<evidence type="ECO:0000313" key="2">
    <source>
        <dbReference type="Proteomes" id="UP001296943"/>
    </source>
</evidence>
<sequence length="115" mass="13573">MYTNIYFYLIQKENIPAFLELRQQVAEIMMGYGTLEDKTYTAVTEYKNDHQLFTMLNAEIEESVLLRQTVFRNESHYQEIQSKVKDDNELILLTKTIHPLINDRKVISASFTCDD</sequence>
<keyword evidence="2" id="KW-1185">Reference proteome</keyword>
<name>A0ABS2N2N9_9BACI</name>
<dbReference type="EMBL" id="JAFBDR010000017">
    <property type="protein sequence ID" value="MBM7572407.1"/>
    <property type="molecule type" value="Genomic_DNA"/>
</dbReference>
<accession>A0ABS2N2N9</accession>
<protein>
    <submittedName>
        <fullName evidence="1">Uncharacterized protein</fullName>
    </submittedName>
</protein>
<dbReference type="Gene3D" id="3.30.70.100">
    <property type="match status" value="1"/>
</dbReference>
<comment type="caution">
    <text evidence="1">The sequence shown here is derived from an EMBL/GenBank/DDBJ whole genome shotgun (WGS) entry which is preliminary data.</text>
</comment>
<dbReference type="Proteomes" id="UP001296943">
    <property type="component" value="Unassembled WGS sequence"/>
</dbReference>
<dbReference type="RefSeq" id="WP_204500781.1">
    <property type="nucleotide sequence ID" value="NZ_JAFBDR010000017.1"/>
</dbReference>
<gene>
    <name evidence="1" type="ORF">JOC48_002911</name>
</gene>
<evidence type="ECO:0000313" key="1">
    <source>
        <dbReference type="EMBL" id="MBM7572407.1"/>
    </source>
</evidence>